<keyword evidence="6" id="KW-1185">Reference proteome</keyword>
<dbReference type="PANTHER" id="PTHR43792">
    <property type="entry name" value="GNAT FAMILY, PUTATIVE (AFU_ORTHOLOGUE AFUA_3G00765)-RELATED-RELATED"/>
    <property type="match status" value="1"/>
</dbReference>
<dbReference type="InterPro" id="IPR000182">
    <property type="entry name" value="GNAT_dom"/>
</dbReference>
<dbReference type="PANTHER" id="PTHR43792:SF8">
    <property type="entry name" value="[RIBOSOMAL PROTEIN US5]-ALANINE N-ACETYLTRANSFERASE"/>
    <property type="match status" value="1"/>
</dbReference>
<dbReference type="Gene3D" id="3.40.630.30">
    <property type="match status" value="1"/>
</dbReference>
<name>A0A1H7HT89_STRJI</name>
<reference evidence="6" key="1">
    <citation type="submission" date="2016-10" db="EMBL/GenBank/DDBJ databases">
        <authorList>
            <person name="Varghese N."/>
        </authorList>
    </citation>
    <scope>NUCLEOTIDE SEQUENCE [LARGE SCALE GENOMIC DNA]</scope>
    <source>
        <strain evidence="6">DSM 45096 / BCRC 16803 / CGMCC 4.1857 / CIP 109030 / JCM 12277 / KCTC 19219 / NBRC 100920 / 33214</strain>
    </source>
</reference>
<dbReference type="SUPFAM" id="SSF55729">
    <property type="entry name" value="Acyl-CoA N-acyltransferases (Nat)"/>
    <property type="match status" value="1"/>
</dbReference>
<gene>
    <name evidence="5" type="ORF">SAMN05414137_102320</name>
</gene>
<dbReference type="AlphaFoldDB" id="A0A1H7HT89"/>
<protein>
    <submittedName>
        <fullName evidence="5">Protein N-acetyltransferase, RimJ/RimL family</fullName>
    </submittedName>
</protein>
<proteinExistence type="inferred from homology"/>
<evidence type="ECO:0000313" key="5">
    <source>
        <dbReference type="EMBL" id="SEK52762.1"/>
    </source>
</evidence>
<dbReference type="InterPro" id="IPR051531">
    <property type="entry name" value="N-acetyltransferase"/>
</dbReference>
<feature type="domain" description="N-acetyltransferase" evidence="4">
    <location>
        <begin position="18"/>
        <end position="180"/>
    </location>
</feature>
<dbReference type="GO" id="GO:0008999">
    <property type="term" value="F:protein-N-terminal-alanine acetyltransferase activity"/>
    <property type="evidence" value="ECO:0007669"/>
    <property type="project" value="TreeGrafter"/>
</dbReference>
<dbReference type="Proteomes" id="UP000183015">
    <property type="component" value="Unassembled WGS sequence"/>
</dbReference>
<evidence type="ECO:0000259" key="4">
    <source>
        <dbReference type="PROSITE" id="PS51186"/>
    </source>
</evidence>
<comment type="similarity">
    <text evidence="3">Belongs to the acetyltransferase family. RimJ subfamily.</text>
</comment>
<dbReference type="EMBL" id="FOAZ01000002">
    <property type="protein sequence ID" value="SEK52762.1"/>
    <property type="molecule type" value="Genomic_DNA"/>
</dbReference>
<organism evidence="5 6">
    <name type="scientific">Streptacidiphilus jiangxiensis</name>
    <dbReference type="NCBI Taxonomy" id="235985"/>
    <lineage>
        <taxon>Bacteria</taxon>
        <taxon>Bacillati</taxon>
        <taxon>Actinomycetota</taxon>
        <taxon>Actinomycetes</taxon>
        <taxon>Kitasatosporales</taxon>
        <taxon>Streptomycetaceae</taxon>
        <taxon>Streptacidiphilus</taxon>
    </lineage>
</organism>
<evidence type="ECO:0000313" key="6">
    <source>
        <dbReference type="Proteomes" id="UP000183015"/>
    </source>
</evidence>
<dbReference type="PROSITE" id="PS51186">
    <property type="entry name" value="GNAT"/>
    <property type="match status" value="1"/>
</dbReference>
<sequence>MSVGAYRDVMASIPAPRVSLEPWSEDDLDLLRRTNTPEMTQYLGGPETEEQLLARHRRYLDPEANGSMFRVVLLPVGQVVGSTGFWDHAWGGGPAYETGYGIVPEFQGRGLAVAATLAVADRARADGRHRFLHAFPSVEHAASNAVCRKAGFELVEQAEFEYPKGHLILSNVWRMDLWAPVSGSQ</sequence>
<evidence type="ECO:0000256" key="2">
    <source>
        <dbReference type="ARBA" id="ARBA00023315"/>
    </source>
</evidence>
<evidence type="ECO:0000256" key="3">
    <source>
        <dbReference type="ARBA" id="ARBA00038502"/>
    </source>
</evidence>
<dbReference type="GO" id="GO:0005737">
    <property type="term" value="C:cytoplasm"/>
    <property type="evidence" value="ECO:0007669"/>
    <property type="project" value="TreeGrafter"/>
</dbReference>
<dbReference type="Pfam" id="PF13302">
    <property type="entry name" value="Acetyltransf_3"/>
    <property type="match status" value="1"/>
</dbReference>
<accession>A0A1H7HT89</accession>
<dbReference type="eggNOG" id="COG1670">
    <property type="taxonomic scope" value="Bacteria"/>
</dbReference>
<evidence type="ECO:0000256" key="1">
    <source>
        <dbReference type="ARBA" id="ARBA00022679"/>
    </source>
</evidence>
<keyword evidence="2" id="KW-0012">Acyltransferase</keyword>
<dbReference type="InterPro" id="IPR016181">
    <property type="entry name" value="Acyl_CoA_acyltransferase"/>
</dbReference>
<dbReference type="STRING" id="235985.SAMN05414137_102320"/>
<keyword evidence="1 5" id="KW-0808">Transferase</keyword>